<dbReference type="HAMAP" id="MF_00514">
    <property type="entry name" value="Ribosomal_bL35"/>
    <property type="match status" value="1"/>
</dbReference>
<protein>
    <recommendedName>
        <fullName evidence="4 5">Large ribosomal subunit protein bL35</fullName>
    </recommendedName>
</protein>
<feature type="region of interest" description="Disordered" evidence="7">
    <location>
        <begin position="22"/>
        <end position="42"/>
    </location>
</feature>
<evidence type="ECO:0000256" key="2">
    <source>
        <dbReference type="ARBA" id="ARBA00022980"/>
    </source>
</evidence>
<proteinExistence type="inferred from homology"/>
<dbReference type="GO" id="GO:0003735">
    <property type="term" value="F:structural constituent of ribosome"/>
    <property type="evidence" value="ECO:0007669"/>
    <property type="project" value="InterPro"/>
</dbReference>
<evidence type="ECO:0000256" key="6">
    <source>
        <dbReference type="RuleBase" id="RU000568"/>
    </source>
</evidence>
<sequence>MPKIKTNRMAAKKFCIGGKGTVKRGTARGNHNTGKKSAKQCRRYRKYPVVDKANAKNIDRMLPYK</sequence>
<dbReference type="NCBIfam" id="TIGR00001">
    <property type="entry name" value="rpmI_bact"/>
    <property type="match status" value="1"/>
</dbReference>
<evidence type="ECO:0000256" key="5">
    <source>
        <dbReference type="HAMAP-Rule" id="MF_00514"/>
    </source>
</evidence>
<dbReference type="InterPro" id="IPR001706">
    <property type="entry name" value="Ribosomal_bL35"/>
</dbReference>
<dbReference type="EMBL" id="JAAZON010000104">
    <property type="protein sequence ID" value="NMC62037.1"/>
    <property type="molecule type" value="Genomic_DNA"/>
</dbReference>
<organism evidence="8 9">
    <name type="scientific">SAR324 cluster bacterium</name>
    <dbReference type="NCBI Taxonomy" id="2024889"/>
    <lineage>
        <taxon>Bacteria</taxon>
        <taxon>Deltaproteobacteria</taxon>
        <taxon>SAR324 cluster</taxon>
    </lineage>
</organism>
<reference evidence="8 9" key="1">
    <citation type="journal article" date="2020" name="Biotechnol. Biofuels">
        <title>New insights from the biogas microbiome by comprehensive genome-resolved metagenomics of nearly 1600 species originating from multiple anaerobic digesters.</title>
        <authorList>
            <person name="Campanaro S."/>
            <person name="Treu L."/>
            <person name="Rodriguez-R L.M."/>
            <person name="Kovalovszki A."/>
            <person name="Ziels R.M."/>
            <person name="Maus I."/>
            <person name="Zhu X."/>
            <person name="Kougias P.G."/>
            <person name="Basile A."/>
            <person name="Luo G."/>
            <person name="Schluter A."/>
            <person name="Konstantinidis K.T."/>
            <person name="Angelidaki I."/>
        </authorList>
    </citation>
    <scope>NUCLEOTIDE SEQUENCE [LARGE SCALE GENOMIC DNA]</scope>
    <source>
        <strain evidence="8">AS27yjCOA_65</strain>
    </source>
</reference>
<dbReference type="InterPro" id="IPR037229">
    <property type="entry name" value="Ribosomal_bL35_sf"/>
</dbReference>
<evidence type="ECO:0000313" key="8">
    <source>
        <dbReference type="EMBL" id="NMC62037.1"/>
    </source>
</evidence>
<evidence type="ECO:0000256" key="1">
    <source>
        <dbReference type="ARBA" id="ARBA00006598"/>
    </source>
</evidence>
<comment type="similarity">
    <text evidence="1 5 6">Belongs to the bacterial ribosomal protein bL35 family.</text>
</comment>
<name>A0A7X9IJE5_9DELT</name>
<dbReference type="Pfam" id="PF01632">
    <property type="entry name" value="Ribosomal_L35p"/>
    <property type="match status" value="1"/>
</dbReference>
<feature type="compositionally biased region" description="Basic residues" evidence="7">
    <location>
        <begin position="33"/>
        <end position="42"/>
    </location>
</feature>
<dbReference type="InterPro" id="IPR021137">
    <property type="entry name" value="Ribosomal_bL35-like"/>
</dbReference>
<dbReference type="Proteomes" id="UP000524246">
    <property type="component" value="Unassembled WGS sequence"/>
</dbReference>
<dbReference type="PANTHER" id="PTHR33343:SF1">
    <property type="entry name" value="LARGE RIBOSOMAL SUBUNIT PROTEIN BL35M"/>
    <property type="match status" value="1"/>
</dbReference>
<dbReference type="Gene3D" id="4.10.410.60">
    <property type="match status" value="1"/>
</dbReference>
<dbReference type="AlphaFoldDB" id="A0A7X9IJE5"/>
<dbReference type="SUPFAM" id="SSF143034">
    <property type="entry name" value="L35p-like"/>
    <property type="match status" value="1"/>
</dbReference>
<evidence type="ECO:0000313" key="9">
    <source>
        <dbReference type="Proteomes" id="UP000524246"/>
    </source>
</evidence>
<dbReference type="GO" id="GO:0015934">
    <property type="term" value="C:large ribosomal subunit"/>
    <property type="evidence" value="ECO:0007669"/>
    <property type="project" value="TreeGrafter"/>
</dbReference>
<gene>
    <name evidence="5 8" type="primary">rpmI</name>
    <name evidence="8" type="ORF">GYA55_02600</name>
</gene>
<evidence type="ECO:0000256" key="4">
    <source>
        <dbReference type="ARBA" id="ARBA00071664"/>
    </source>
</evidence>
<keyword evidence="2 5" id="KW-0689">Ribosomal protein</keyword>
<dbReference type="PANTHER" id="PTHR33343">
    <property type="entry name" value="54S RIBOSOMAL PROTEIN BL35M"/>
    <property type="match status" value="1"/>
</dbReference>
<comment type="caution">
    <text evidence="8">The sequence shown here is derived from an EMBL/GenBank/DDBJ whole genome shotgun (WGS) entry which is preliminary data.</text>
</comment>
<dbReference type="GO" id="GO:0006412">
    <property type="term" value="P:translation"/>
    <property type="evidence" value="ECO:0007669"/>
    <property type="project" value="UniProtKB-UniRule"/>
</dbReference>
<evidence type="ECO:0000256" key="3">
    <source>
        <dbReference type="ARBA" id="ARBA00023274"/>
    </source>
</evidence>
<keyword evidence="3 5" id="KW-0687">Ribonucleoprotein</keyword>
<evidence type="ECO:0000256" key="7">
    <source>
        <dbReference type="SAM" id="MobiDB-lite"/>
    </source>
</evidence>
<dbReference type="FunFam" id="4.10.410.60:FF:000001">
    <property type="entry name" value="50S ribosomal protein L35"/>
    <property type="match status" value="1"/>
</dbReference>
<dbReference type="PRINTS" id="PR00064">
    <property type="entry name" value="RIBOSOMALL35"/>
</dbReference>
<accession>A0A7X9IJE5</accession>